<dbReference type="SUPFAM" id="SSF88659">
    <property type="entry name" value="Sigma3 and sigma4 domains of RNA polymerase sigma factors"/>
    <property type="match status" value="1"/>
</dbReference>
<evidence type="ECO:0000313" key="2">
    <source>
        <dbReference type="EMBL" id="VTZ59670.1"/>
    </source>
</evidence>
<dbReference type="InterPro" id="IPR017895">
    <property type="entry name" value="HTH_IS408/IS1162_type"/>
</dbReference>
<dbReference type="InterPro" id="IPR013324">
    <property type="entry name" value="RNA_pol_sigma_r3/r4-like"/>
</dbReference>
<dbReference type="PANTHER" id="PTHR35004:SF8">
    <property type="entry name" value="TRANSPOSASE RV3428C-RELATED"/>
    <property type="match status" value="1"/>
</dbReference>
<dbReference type="PROSITE" id="PS50532">
    <property type="entry name" value="HTH_IS408"/>
    <property type="match status" value="1"/>
</dbReference>
<accession>A0A508WQA6</accession>
<protein>
    <recommendedName>
        <fullName evidence="1">HTH IS408-type domain-containing protein</fullName>
    </recommendedName>
</protein>
<feature type="domain" description="HTH IS408-type" evidence="1">
    <location>
        <begin position="11"/>
        <end position="93"/>
    </location>
</feature>
<evidence type="ECO:0000259" key="1">
    <source>
        <dbReference type="PROSITE" id="PS50532"/>
    </source>
</evidence>
<reference evidence="2" key="1">
    <citation type="submission" date="2019-06" db="EMBL/GenBank/DDBJ databases">
        <authorList>
            <person name="Le Quere A."/>
            <person name="Colella S."/>
        </authorList>
    </citation>
    <scope>NUCLEOTIDE SEQUENCE</scope>
    <source>
        <strain evidence="2">EmedicaeMD41</strain>
    </source>
</reference>
<dbReference type="AlphaFoldDB" id="A0A508WQA6"/>
<dbReference type="PANTHER" id="PTHR35004">
    <property type="entry name" value="TRANSPOSASE RV3428C-RELATED"/>
    <property type="match status" value="1"/>
</dbReference>
<proteinExistence type="predicted"/>
<dbReference type="EMBL" id="CABFNB010000023">
    <property type="protein sequence ID" value="VTZ59670.1"/>
    <property type="molecule type" value="Genomic_DNA"/>
</dbReference>
<sequence>MPAERLEMRRVREILRYRFEQGLGHKSIAVRVGATPSTVRETLRRAAIAELSWPLGDDVSDAVLEAALYKAAGTKTGHRRSPEPDWTQVHRELKRKHMTLQILWDEYISRYPEGYRYSRFCDLYRGWAMKLPVTMRQDHEAGDKLFVDYAGDTVTVVVDRLSGKTRQAHLFVAVLGASSLSYAQARCGFHKVRDKDFSKSGTAMECTGMEESRDLAKKRSSPCSRGCTMGRTSAVWPTNWVFTVNACMLGVSSYERAAI</sequence>
<gene>
    <name evidence="2" type="ORF">EMEDMD4_1190004</name>
</gene>
<name>A0A508WQA6_9HYPH</name>
<organism evidence="2">
    <name type="scientific">Sinorhizobium medicae</name>
    <dbReference type="NCBI Taxonomy" id="110321"/>
    <lineage>
        <taxon>Bacteria</taxon>
        <taxon>Pseudomonadati</taxon>
        <taxon>Pseudomonadota</taxon>
        <taxon>Alphaproteobacteria</taxon>
        <taxon>Hyphomicrobiales</taxon>
        <taxon>Rhizobiaceae</taxon>
        <taxon>Sinorhizobium/Ensifer group</taxon>
        <taxon>Sinorhizobium</taxon>
    </lineage>
</organism>
<dbReference type="Proteomes" id="UP000507954">
    <property type="component" value="Unassembled WGS sequence"/>
</dbReference>